<dbReference type="EMBL" id="JAHHHN010000015">
    <property type="protein sequence ID" value="MBW4563682.1"/>
    <property type="molecule type" value="Genomic_DNA"/>
</dbReference>
<dbReference type="InterPro" id="IPR000700">
    <property type="entry name" value="PAS-assoc_C"/>
</dbReference>
<dbReference type="PROSITE" id="PS50109">
    <property type="entry name" value="HIS_KIN"/>
    <property type="match status" value="1"/>
</dbReference>
<name>A0A951Q397_9NOST</name>
<evidence type="ECO:0000256" key="2">
    <source>
        <dbReference type="ARBA" id="ARBA00006402"/>
    </source>
</evidence>
<dbReference type="InterPro" id="IPR000014">
    <property type="entry name" value="PAS"/>
</dbReference>
<dbReference type="Pfam" id="PF00072">
    <property type="entry name" value="Response_reg"/>
    <property type="match status" value="1"/>
</dbReference>
<dbReference type="InterPro" id="IPR041664">
    <property type="entry name" value="AAA_16"/>
</dbReference>
<protein>
    <recommendedName>
        <fullName evidence="8">Circadian input-output histidine kinase CikA</fullName>
        <ecNumber evidence="3">2.7.13.3</ecNumber>
    </recommendedName>
</protein>
<dbReference type="InterPro" id="IPR036890">
    <property type="entry name" value="HATPase_C_sf"/>
</dbReference>
<keyword evidence="5" id="KW-0808">Transferase</keyword>
<reference evidence="16" key="1">
    <citation type="submission" date="2021-05" db="EMBL/GenBank/DDBJ databases">
        <authorList>
            <person name="Pietrasiak N."/>
            <person name="Ward R."/>
            <person name="Stajich J.E."/>
            <person name="Kurbessoian T."/>
        </authorList>
    </citation>
    <scope>NUCLEOTIDE SEQUENCE</scope>
    <source>
        <strain evidence="16">JT2-VF2</strain>
    </source>
</reference>
<dbReference type="Pfam" id="PF01590">
    <property type="entry name" value="GAF"/>
    <property type="match status" value="1"/>
</dbReference>
<dbReference type="Gene3D" id="2.10.70.100">
    <property type="match status" value="1"/>
</dbReference>
<dbReference type="InterPro" id="IPR001789">
    <property type="entry name" value="Sig_transdc_resp-reg_receiver"/>
</dbReference>
<dbReference type="SUPFAM" id="SSF55785">
    <property type="entry name" value="PYP-like sensor domain (PAS domain)"/>
    <property type="match status" value="1"/>
</dbReference>
<dbReference type="SMART" id="SM00388">
    <property type="entry name" value="HisKA"/>
    <property type="match status" value="1"/>
</dbReference>
<keyword evidence="10" id="KW-0175">Coiled coil</keyword>
<dbReference type="CDD" id="cd14014">
    <property type="entry name" value="STKc_PknB_like"/>
    <property type="match status" value="1"/>
</dbReference>
<comment type="caution">
    <text evidence="16">The sequence shown here is derived from an EMBL/GenBank/DDBJ whole genome shotgun (WGS) entry which is preliminary data.</text>
</comment>
<dbReference type="PANTHER" id="PTHR43642">
    <property type="entry name" value="HYBRID SIGNAL TRANSDUCTION HISTIDINE KINASE G"/>
    <property type="match status" value="1"/>
</dbReference>
<dbReference type="InterPro" id="IPR011009">
    <property type="entry name" value="Kinase-like_dom_sf"/>
</dbReference>
<dbReference type="InterPro" id="IPR003661">
    <property type="entry name" value="HisK_dim/P_dom"/>
</dbReference>
<dbReference type="GO" id="GO:0005524">
    <property type="term" value="F:ATP binding"/>
    <property type="evidence" value="ECO:0007669"/>
    <property type="project" value="InterPro"/>
</dbReference>
<dbReference type="InterPro" id="IPR003594">
    <property type="entry name" value="HATPase_dom"/>
</dbReference>
<dbReference type="Pfam" id="PF02518">
    <property type="entry name" value="HATPase_c"/>
    <property type="match status" value="1"/>
</dbReference>
<dbReference type="PANTHER" id="PTHR43642:SF1">
    <property type="entry name" value="HYBRID SIGNAL TRANSDUCTION HISTIDINE KINASE G"/>
    <property type="match status" value="1"/>
</dbReference>
<feature type="coiled-coil region" evidence="10">
    <location>
        <begin position="1663"/>
        <end position="1690"/>
    </location>
</feature>
<organism evidence="16 17">
    <name type="scientific">Mojavia pulchra JT2-VF2</name>
    <dbReference type="NCBI Taxonomy" id="287848"/>
    <lineage>
        <taxon>Bacteria</taxon>
        <taxon>Bacillati</taxon>
        <taxon>Cyanobacteriota</taxon>
        <taxon>Cyanophyceae</taxon>
        <taxon>Nostocales</taxon>
        <taxon>Nostocaceae</taxon>
    </lineage>
</organism>
<dbReference type="Pfam" id="PF00069">
    <property type="entry name" value="Pkinase"/>
    <property type="match status" value="1"/>
</dbReference>
<dbReference type="PROSITE" id="PS50110">
    <property type="entry name" value="RESPONSE_REGULATORY"/>
    <property type="match status" value="1"/>
</dbReference>
<evidence type="ECO:0000313" key="16">
    <source>
        <dbReference type="EMBL" id="MBW4563682.1"/>
    </source>
</evidence>
<dbReference type="SUPFAM" id="SSF56112">
    <property type="entry name" value="Protein kinase-like (PK-like)"/>
    <property type="match status" value="1"/>
</dbReference>
<evidence type="ECO:0000256" key="4">
    <source>
        <dbReference type="ARBA" id="ARBA00022553"/>
    </source>
</evidence>
<dbReference type="Gene3D" id="3.40.50.300">
    <property type="entry name" value="P-loop containing nucleotide triphosphate hydrolases"/>
    <property type="match status" value="1"/>
</dbReference>
<dbReference type="SUPFAM" id="SSF52172">
    <property type="entry name" value="CheY-like"/>
    <property type="match status" value="1"/>
</dbReference>
<sequence length="2059" mass="230951">MIRPLEGYQCLELIHEESNTVIYRGIKESQQIPVLMKFIKTEYPTLVDIARLKHEYKILQSLDIAGVVKAVSLEESHRALALVLEDFGGEPLSTLLSGRLPPVLHSAQSRKLSEFLQIAIQLAQTLAQLHHHRVIHKNLKTSNVLFNPATEQALIYDFSLATRLSRENQTISNPNLLEGTLAYMSPEQTGRMNRSIDYRTDFYSLGVVFYEMLTGQLPFQASDPLELVHCHIAKAPICPSEITTSDFTRIPQAVCDIVMKLLAKTAEDRYQNALGLKADLETCLRMLQERGEIVPFKVGQLDLYSQFSIPQKLYGRESEVATLMAAFDRVSAGTTEMMLVSGYSGIGKSSLVYEVHKPIVRQRGYFIFGKFDQFKRNIPYAALIQAFQELMRQLLTESAERIEIWQAKLLEALSSNGQIIIDVIPEVERIIGSQPAVPQLGASESQNRFNRVFRQFIRVFCKPEHPLVLFLDDLQWADSASLKLIHLLMNDLNSQYLLLIGAYRDNEVSATHPLMLSLNEIQQTGAAINNIVLGPLHLSHVSQLIADTFRSDQEQCYLLAKLALNKTQGNPFFLSQLLKSLHQDNLLFFNFNEGCWQWDIEKLQGIDITDNVVELMVSRIQKLLPTTQNILKLAACVGDKFPLEILSIVNQKSLSDTALELWEALQTGLILPLNQSYKIPLVINLEEVVTGQDSQSLVSNSQLAIAYKFLHDRVQQAAYSLIPEAERSQTHLRIGQLLLEHTPKAELEEKIFEIVNHLNIGALLITSQSNKDYLAELNLIAGRKAKAAAAYEAALRYFKTALNLLSKDSWLHQYELTLTIYDLTIEAEFLIAKFRQSQALIDIALERVKTLLDKVKISKRIIQLNIGQGNFPAAIDTALEVLAMLGVVLPTNPIEISNYSQKLRQELTFEKSQIAELVNLPALNDLYKRAAIEILNTMPGPVYISRPELFLPMMLAMTNISVKYGNCATSAFAYCAYGMLLSGVYKDIECAYEFGQLSLQILDKFNDKALRCNVLKVYASHIQHAKEPIRDVVETLQLATQIAIETGNPEFLGYGSTEYGIYLFFSGENLETVAQKLVPYVELVDSFKQELGIYYIRIIRQIVLNLLNRNTNQHTLTGESFNEETMLPIVVASNWETLLCCFYLFKLILAYLFKDYVAALAYTKYVEKHLNAVAGMMMDYEYNFYHSLTLLQVYSTEKFSENERENYLNQVQLNQETLQYRALHAPCNFLHKYELVEAEKARVLGQRDRAMEYYDRAIQNAQKHGYIQEEALASELAAEFYFARGRERVAKDYLTDAYYGYLRWGATAKVQDLVERYPQVFSANQAPADLGIVSTHTTELGLASLDLATIIKTSQALSDEIFLDKLLDNLMNSAIENAGASTGLLVLQQEGQSVLVAQGFADKDITLVLPPKALDASLDLPVALINYVTRSQSTLVLNNATEEGMFTNDAYILKNRPKSVLCLPIIYQSHLKGILYLENNLAKHAFTENHVKVLSLLAAQAAISLENAGLYQELQIYSQELENKNESLQAEISERQTIEQALRESEQQLRLALKAAKLGIWQLDYSTKTLFTSDQCKANFGLPQGADLSYQALFEVFIHPDDRERVQAAVKQAIADRTDYEAEYRNIWPDGSIHWVSVQGRAIYAADGKPLRMVGVSLDITARKQAEQEREQLLEREQQARIEAESANRIKDEFLAVLSHELRTPLGPILGWVQFLRTRNLDRVTSDRALETIERNAKLQTQLIEDLLDISRIIQGKLSLNVSPVDLTSTITAAIETVRLAANAKSIQIQTMFDPGVGQVLGDANRLQQIFWNLLSNAIKFTPSGGQVKVCLERINTNAQIRVSDTGKGISSEFLPFVFQAFRQADGGTTRAFGGLGLGLAIVRQLVELHGGTVQAESLGEGQGANFTVNLPLLKIPTQNNEDKQQSFGTTELKDVKVLVVEDEADMRHLVALMLEQSGAQVILAASAAEALATITEAKPDLLLSDIGMPGMNGYTLMHQIRTWTPEQGGQIPAIALTAYATDADQQQVLTAGFDRYITKPVAPDKLIAEVADLLNRSA</sequence>
<comment type="catalytic activity">
    <reaction evidence="1">
        <text>ATP + protein L-histidine = ADP + protein N-phospho-L-histidine.</text>
        <dbReference type="EC" id="2.7.13.3"/>
    </reaction>
</comment>
<evidence type="ECO:0000256" key="10">
    <source>
        <dbReference type="SAM" id="Coils"/>
    </source>
</evidence>
<dbReference type="InterPro" id="IPR011006">
    <property type="entry name" value="CheY-like_superfamily"/>
</dbReference>
<dbReference type="InterPro" id="IPR005467">
    <property type="entry name" value="His_kinase_dom"/>
</dbReference>
<dbReference type="Pfam" id="PF00512">
    <property type="entry name" value="HisKA"/>
    <property type="match status" value="1"/>
</dbReference>
<feature type="domain" description="Histidine kinase" evidence="12">
    <location>
        <begin position="1697"/>
        <end position="1915"/>
    </location>
</feature>
<dbReference type="PRINTS" id="PR00344">
    <property type="entry name" value="BCTRLSENSOR"/>
</dbReference>
<dbReference type="InterPro" id="IPR013655">
    <property type="entry name" value="PAS_fold_3"/>
</dbReference>
<feature type="domain" description="PAS" evidence="14">
    <location>
        <begin position="1545"/>
        <end position="1617"/>
    </location>
</feature>
<dbReference type="PROSITE" id="PS50113">
    <property type="entry name" value="PAC"/>
    <property type="match status" value="1"/>
</dbReference>
<feature type="coiled-coil region" evidence="10">
    <location>
        <begin position="1507"/>
        <end position="1555"/>
    </location>
</feature>
<dbReference type="InterPro" id="IPR027417">
    <property type="entry name" value="P-loop_NTPase"/>
</dbReference>
<evidence type="ECO:0000259" key="13">
    <source>
        <dbReference type="PROSITE" id="PS50110"/>
    </source>
</evidence>
<dbReference type="FunFam" id="3.30.565.10:FF:000010">
    <property type="entry name" value="Sensor histidine kinase RcsC"/>
    <property type="match status" value="1"/>
</dbReference>
<dbReference type="Gene3D" id="1.10.287.130">
    <property type="match status" value="1"/>
</dbReference>
<dbReference type="NCBIfam" id="TIGR00229">
    <property type="entry name" value="sensory_box"/>
    <property type="match status" value="1"/>
</dbReference>
<evidence type="ECO:0000256" key="3">
    <source>
        <dbReference type="ARBA" id="ARBA00012438"/>
    </source>
</evidence>
<dbReference type="CDD" id="cd16922">
    <property type="entry name" value="HATPase_EvgS-ArcB-TorS-like"/>
    <property type="match status" value="1"/>
</dbReference>
<dbReference type="InterPro" id="IPR029016">
    <property type="entry name" value="GAF-like_dom_sf"/>
</dbReference>
<evidence type="ECO:0000256" key="1">
    <source>
        <dbReference type="ARBA" id="ARBA00000085"/>
    </source>
</evidence>
<dbReference type="InterPro" id="IPR000719">
    <property type="entry name" value="Prot_kinase_dom"/>
</dbReference>
<dbReference type="PROSITE" id="PS50011">
    <property type="entry name" value="PROTEIN_KINASE_DOM"/>
    <property type="match status" value="1"/>
</dbReference>
<dbReference type="InterPro" id="IPR036097">
    <property type="entry name" value="HisK_dim/P_sf"/>
</dbReference>
<dbReference type="CDD" id="cd00130">
    <property type="entry name" value="PAS"/>
    <property type="match status" value="1"/>
</dbReference>
<feature type="modified residue" description="4-aspartylphosphate" evidence="9">
    <location>
        <position position="1986"/>
    </location>
</feature>
<keyword evidence="6" id="KW-0418">Kinase</keyword>
<evidence type="ECO:0000256" key="8">
    <source>
        <dbReference type="ARBA" id="ARBA00074306"/>
    </source>
</evidence>
<feature type="domain" description="Protein kinase" evidence="11">
    <location>
        <begin position="8"/>
        <end position="284"/>
    </location>
</feature>
<dbReference type="SMART" id="SM00065">
    <property type="entry name" value="GAF"/>
    <property type="match status" value="1"/>
</dbReference>
<dbReference type="Gene3D" id="3.30.450.20">
    <property type="entry name" value="PAS domain"/>
    <property type="match status" value="1"/>
</dbReference>
<dbReference type="InterPro" id="IPR003018">
    <property type="entry name" value="GAF"/>
</dbReference>
<evidence type="ECO:0000256" key="6">
    <source>
        <dbReference type="ARBA" id="ARBA00022777"/>
    </source>
</evidence>
<feature type="domain" description="Response regulatory" evidence="13">
    <location>
        <begin position="1937"/>
        <end position="2055"/>
    </location>
</feature>
<dbReference type="SMART" id="SM00448">
    <property type="entry name" value="REC"/>
    <property type="match status" value="1"/>
</dbReference>
<keyword evidence="7" id="KW-0902">Two-component regulatory system</keyword>
<dbReference type="InterPro" id="IPR001610">
    <property type="entry name" value="PAC"/>
</dbReference>
<feature type="domain" description="PAC" evidence="15">
    <location>
        <begin position="1620"/>
        <end position="1672"/>
    </location>
</feature>
<dbReference type="Gene3D" id="3.30.565.10">
    <property type="entry name" value="Histidine kinase-like ATPase, C-terminal domain"/>
    <property type="match status" value="1"/>
</dbReference>
<reference evidence="16" key="2">
    <citation type="journal article" date="2022" name="Microbiol. Resour. Announc.">
        <title>Metagenome Sequencing to Explore Phylogenomics of Terrestrial Cyanobacteria.</title>
        <authorList>
            <person name="Ward R.D."/>
            <person name="Stajich J.E."/>
            <person name="Johansen J.R."/>
            <person name="Huntemann M."/>
            <person name="Clum A."/>
            <person name="Foster B."/>
            <person name="Foster B."/>
            <person name="Roux S."/>
            <person name="Palaniappan K."/>
            <person name="Varghese N."/>
            <person name="Mukherjee S."/>
            <person name="Reddy T.B.K."/>
            <person name="Daum C."/>
            <person name="Copeland A."/>
            <person name="Chen I.A."/>
            <person name="Ivanova N.N."/>
            <person name="Kyrpides N.C."/>
            <person name="Shapiro N."/>
            <person name="Eloe-Fadrosh E.A."/>
            <person name="Pietrasiak N."/>
        </authorList>
    </citation>
    <scope>NUCLEOTIDE SEQUENCE</scope>
    <source>
        <strain evidence="16">JT2-VF2</strain>
    </source>
</reference>
<dbReference type="SUPFAM" id="SSF52540">
    <property type="entry name" value="P-loop containing nucleoside triphosphate hydrolases"/>
    <property type="match status" value="1"/>
</dbReference>
<dbReference type="InterPro" id="IPR004358">
    <property type="entry name" value="Sig_transdc_His_kin-like_C"/>
</dbReference>
<gene>
    <name evidence="16" type="ORF">KME32_21570</name>
</gene>
<evidence type="ECO:0000259" key="11">
    <source>
        <dbReference type="PROSITE" id="PS50011"/>
    </source>
</evidence>
<dbReference type="CDD" id="cd00082">
    <property type="entry name" value="HisKA"/>
    <property type="match status" value="1"/>
</dbReference>
<dbReference type="SMART" id="SM00387">
    <property type="entry name" value="HATPase_c"/>
    <property type="match status" value="1"/>
</dbReference>
<dbReference type="Gene3D" id="3.30.450.40">
    <property type="match status" value="1"/>
</dbReference>
<dbReference type="SMART" id="SM00091">
    <property type="entry name" value="PAS"/>
    <property type="match status" value="1"/>
</dbReference>
<dbReference type="Pfam" id="PF08447">
    <property type="entry name" value="PAS_3"/>
    <property type="match status" value="1"/>
</dbReference>
<dbReference type="Gene3D" id="1.10.510.10">
    <property type="entry name" value="Transferase(Phosphotransferase) domain 1"/>
    <property type="match status" value="1"/>
</dbReference>
<evidence type="ECO:0000256" key="5">
    <source>
        <dbReference type="ARBA" id="ARBA00022679"/>
    </source>
</evidence>
<evidence type="ECO:0000259" key="12">
    <source>
        <dbReference type="PROSITE" id="PS50109"/>
    </source>
</evidence>
<evidence type="ECO:0000256" key="7">
    <source>
        <dbReference type="ARBA" id="ARBA00023012"/>
    </source>
</evidence>
<dbReference type="SUPFAM" id="SSF55874">
    <property type="entry name" value="ATPase domain of HSP90 chaperone/DNA topoisomerase II/histidine kinase"/>
    <property type="match status" value="1"/>
</dbReference>
<comment type="similarity">
    <text evidence="2">In the N-terminal section; belongs to the phytochrome family.</text>
</comment>
<proteinExistence type="inferred from homology"/>
<evidence type="ECO:0000313" key="17">
    <source>
        <dbReference type="Proteomes" id="UP000715781"/>
    </source>
</evidence>
<dbReference type="PROSITE" id="PS50112">
    <property type="entry name" value="PAS"/>
    <property type="match status" value="1"/>
</dbReference>
<dbReference type="SUPFAM" id="SSF55781">
    <property type="entry name" value="GAF domain-like"/>
    <property type="match status" value="1"/>
</dbReference>
<evidence type="ECO:0000259" key="14">
    <source>
        <dbReference type="PROSITE" id="PS50112"/>
    </source>
</evidence>
<dbReference type="SMART" id="SM00086">
    <property type="entry name" value="PAC"/>
    <property type="match status" value="1"/>
</dbReference>
<keyword evidence="4 9" id="KW-0597">Phosphoprotein</keyword>
<dbReference type="InterPro" id="IPR053159">
    <property type="entry name" value="Hybrid_Histidine_Kinase"/>
</dbReference>
<dbReference type="Pfam" id="PF13191">
    <property type="entry name" value="AAA_16"/>
    <property type="match status" value="1"/>
</dbReference>
<dbReference type="Proteomes" id="UP000715781">
    <property type="component" value="Unassembled WGS sequence"/>
</dbReference>
<dbReference type="EC" id="2.7.13.3" evidence="3"/>
<dbReference type="SUPFAM" id="SSF47384">
    <property type="entry name" value="Homodimeric domain of signal transducing histidine kinase"/>
    <property type="match status" value="1"/>
</dbReference>
<dbReference type="GO" id="GO:0000155">
    <property type="term" value="F:phosphorelay sensor kinase activity"/>
    <property type="evidence" value="ECO:0007669"/>
    <property type="project" value="InterPro"/>
</dbReference>
<evidence type="ECO:0000256" key="9">
    <source>
        <dbReference type="PROSITE-ProRule" id="PRU00169"/>
    </source>
</evidence>
<dbReference type="Gene3D" id="3.40.50.2300">
    <property type="match status" value="1"/>
</dbReference>
<accession>A0A951Q397</accession>
<dbReference type="InterPro" id="IPR035965">
    <property type="entry name" value="PAS-like_dom_sf"/>
</dbReference>
<dbReference type="CDD" id="cd17580">
    <property type="entry name" value="REC_2_DhkD-like"/>
    <property type="match status" value="1"/>
</dbReference>
<evidence type="ECO:0000259" key="15">
    <source>
        <dbReference type="PROSITE" id="PS50113"/>
    </source>
</evidence>